<dbReference type="EMBL" id="VZSX01000237">
    <property type="protein sequence ID" value="NXA42790.1"/>
    <property type="molecule type" value="Genomic_DNA"/>
</dbReference>
<feature type="compositionally biased region" description="Pro residues" evidence="7">
    <location>
        <begin position="267"/>
        <end position="276"/>
    </location>
</feature>
<evidence type="ECO:0000256" key="6">
    <source>
        <dbReference type="SAM" id="Coils"/>
    </source>
</evidence>
<evidence type="ECO:0000313" key="10">
    <source>
        <dbReference type="Proteomes" id="UP000533954"/>
    </source>
</evidence>
<feature type="non-terminal residue" evidence="9">
    <location>
        <position position="1"/>
    </location>
</feature>
<feature type="domain" description="BZIP" evidence="8">
    <location>
        <begin position="197"/>
        <end position="260"/>
    </location>
</feature>
<comment type="caution">
    <text evidence="9">The sequence shown here is derived from an EMBL/GenBank/DDBJ whole genome shotgun (WGS) entry which is preliminary data.</text>
</comment>
<dbReference type="FunFam" id="1.20.5.170:FF:000016">
    <property type="entry name" value="MAF bZIP transcription factor"/>
    <property type="match status" value="1"/>
</dbReference>
<keyword evidence="10" id="KW-1185">Reference proteome</keyword>
<dbReference type="InterPro" id="IPR013592">
    <property type="entry name" value="Maf_TF_N"/>
</dbReference>
<dbReference type="InterPro" id="IPR004827">
    <property type="entry name" value="bZIP"/>
</dbReference>
<evidence type="ECO:0000256" key="5">
    <source>
        <dbReference type="ARBA" id="ARBA00023242"/>
    </source>
</evidence>
<evidence type="ECO:0000256" key="1">
    <source>
        <dbReference type="ARBA" id="ARBA00008500"/>
    </source>
</evidence>
<dbReference type="InterPro" id="IPR004826">
    <property type="entry name" value="bZIP_Maf"/>
</dbReference>
<dbReference type="SUPFAM" id="SSF57959">
    <property type="entry name" value="Leucine zipper domain"/>
    <property type="match status" value="1"/>
</dbReference>
<dbReference type="SMART" id="SM00338">
    <property type="entry name" value="BRLZ"/>
    <property type="match status" value="1"/>
</dbReference>
<keyword evidence="3" id="KW-0238">DNA-binding</keyword>
<gene>
    <name evidence="9" type="primary">Mafa</name>
    <name evidence="9" type="ORF">EUDELE_R11263</name>
</gene>
<proteinExistence type="inferred from homology"/>
<dbReference type="Proteomes" id="UP000533954">
    <property type="component" value="Unassembled WGS sequence"/>
</dbReference>
<dbReference type="PANTHER" id="PTHR10129:SF30">
    <property type="entry name" value="TRANSCRIPTION FACTOR MAFA"/>
    <property type="match status" value="1"/>
</dbReference>
<dbReference type="InterPro" id="IPR046347">
    <property type="entry name" value="bZIP_sf"/>
</dbReference>
<evidence type="ECO:0000256" key="4">
    <source>
        <dbReference type="ARBA" id="ARBA00023163"/>
    </source>
</evidence>
<dbReference type="OrthoDB" id="5974330at2759"/>
<dbReference type="PROSITE" id="PS50217">
    <property type="entry name" value="BZIP"/>
    <property type="match status" value="1"/>
</dbReference>
<keyword evidence="2" id="KW-0805">Transcription regulation</keyword>
<organism evidence="9 10">
    <name type="scientific">Eudromia elegans</name>
    <name type="common">Elegant crested-tinamou</name>
    <dbReference type="NCBI Taxonomy" id="8805"/>
    <lineage>
        <taxon>Eukaryota</taxon>
        <taxon>Metazoa</taxon>
        <taxon>Chordata</taxon>
        <taxon>Craniata</taxon>
        <taxon>Vertebrata</taxon>
        <taxon>Euteleostomi</taxon>
        <taxon>Archelosauria</taxon>
        <taxon>Archosauria</taxon>
        <taxon>Dinosauria</taxon>
        <taxon>Saurischia</taxon>
        <taxon>Theropoda</taxon>
        <taxon>Coelurosauria</taxon>
        <taxon>Aves</taxon>
        <taxon>Palaeognathae</taxon>
        <taxon>Tinamiformes</taxon>
        <taxon>Tinamidae</taxon>
        <taxon>Eudromia</taxon>
    </lineage>
</organism>
<dbReference type="InterPro" id="IPR024874">
    <property type="entry name" value="Transcription_factor_Maf_fam"/>
</dbReference>
<dbReference type="Pfam" id="PF03131">
    <property type="entry name" value="bZIP_Maf"/>
    <property type="match status" value="1"/>
</dbReference>
<evidence type="ECO:0000256" key="3">
    <source>
        <dbReference type="ARBA" id="ARBA00023125"/>
    </source>
</evidence>
<dbReference type="Pfam" id="PF08383">
    <property type="entry name" value="Maf_N"/>
    <property type="match status" value="1"/>
</dbReference>
<keyword evidence="5" id="KW-0539">Nucleus</keyword>
<evidence type="ECO:0000256" key="7">
    <source>
        <dbReference type="SAM" id="MobiDB-lite"/>
    </source>
</evidence>
<evidence type="ECO:0000313" key="9">
    <source>
        <dbReference type="EMBL" id="NXA42790.1"/>
    </source>
</evidence>
<dbReference type="Gene3D" id="1.20.5.170">
    <property type="match status" value="1"/>
</dbReference>
<dbReference type="SUPFAM" id="SSF47454">
    <property type="entry name" value="A DNA-binding domain in eukaryotic transcription factors"/>
    <property type="match status" value="1"/>
</dbReference>
<dbReference type="GO" id="GO:0000978">
    <property type="term" value="F:RNA polymerase II cis-regulatory region sequence-specific DNA binding"/>
    <property type="evidence" value="ECO:0007669"/>
    <property type="project" value="TreeGrafter"/>
</dbReference>
<name>A0A7K7VN07_EUDEL</name>
<feature type="compositionally biased region" description="Low complexity" evidence="7">
    <location>
        <begin position="66"/>
        <end position="76"/>
    </location>
</feature>
<protein>
    <submittedName>
        <fullName evidence="9">MAFA factor</fullName>
    </submittedName>
</protein>
<dbReference type="GO" id="GO:0030073">
    <property type="term" value="P:insulin secretion"/>
    <property type="evidence" value="ECO:0007669"/>
    <property type="project" value="TreeGrafter"/>
</dbReference>
<sequence length="284" mass="31946">MASELAMSAELPSSPLAIEYVNDFDLMKFEVKKEPAEAERLCHRLPAGSLSSTPLSTPCSSVPSSPSFCAASPGAQPAGGPGAAPLPSKPQLDELYWMSGYQHHLNPEALNLTPEDAVEALIGAPHHHHHHHHQGYESFRPQAFGGDELPAAAHHHHHHHHHHVRLEERFSDDQLVSMSVRELNRQLRGFSKEEVIRLKQKRRTLKNRGYAQSCRYKRVQQRHILENEKCQLQGQVEQLKQEVARLAKERDVYKEKYEKLAAARAFPRPPSPPAAPKAPADFFL</sequence>
<dbReference type="GO" id="GO:0009749">
    <property type="term" value="P:response to glucose"/>
    <property type="evidence" value="ECO:0007669"/>
    <property type="project" value="TreeGrafter"/>
</dbReference>
<dbReference type="GO" id="GO:0005634">
    <property type="term" value="C:nucleus"/>
    <property type="evidence" value="ECO:0007669"/>
    <property type="project" value="TreeGrafter"/>
</dbReference>
<dbReference type="CDD" id="cd14718">
    <property type="entry name" value="bZIP_Maf_large"/>
    <property type="match status" value="1"/>
</dbReference>
<evidence type="ECO:0000259" key="8">
    <source>
        <dbReference type="PROSITE" id="PS50217"/>
    </source>
</evidence>
<evidence type="ECO:0000256" key="2">
    <source>
        <dbReference type="ARBA" id="ARBA00023015"/>
    </source>
</evidence>
<comment type="similarity">
    <text evidence="1">Belongs to the bZIP family. Maf subfamily.</text>
</comment>
<dbReference type="PANTHER" id="PTHR10129">
    <property type="entry name" value="TRANSCRIPTION FACTOR MAF"/>
    <property type="match status" value="1"/>
</dbReference>
<feature type="region of interest" description="Disordered" evidence="7">
    <location>
        <begin position="66"/>
        <end position="87"/>
    </location>
</feature>
<feature type="coiled-coil region" evidence="6">
    <location>
        <begin position="236"/>
        <end position="263"/>
    </location>
</feature>
<keyword evidence="4" id="KW-0804">Transcription</keyword>
<feature type="non-terminal residue" evidence="9">
    <location>
        <position position="284"/>
    </location>
</feature>
<accession>A0A7K7VN07</accession>
<dbReference type="InterPro" id="IPR008917">
    <property type="entry name" value="TF_DNA-bd_sf"/>
</dbReference>
<dbReference type="GO" id="GO:0000981">
    <property type="term" value="F:DNA-binding transcription factor activity, RNA polymerase II-specific"/>
    <property type="evidence" value="ECO:0007669"/>
    <property type="project" value="TreeGrafter"/>
</dbReference>
<keyword evidence="6" id="KW-0175">Coiled coil</keyword>
<reference evidence="9 10" key="1">
    <citation type="submission" date="2019-09" db="EMBL/GenBank/DDBJ databases">
        <title>Bird 10,000 Genomes (B10K) Project - Family phase.</title>
        <authorList>
            <person name="Zhang G."/>
        </authorList>
    </citation>
    <scope>NUCLEOTIDE SEQUENCE [LARGE SCALE GENOMIC DNA]</scope>
    <source>
        <strain evidence="9">B10K-LSUMZ-16893</strain>
    </source>
</reference>
<feature type="region of interest" description="Disordered" evidence="7">
    <location>
        <begin position="264"/>
        <end position="284"/>
    </location>
</feature>
<dbReference type="AlphaFoldDB" id="A0A7K7VN07"/>